<keyword evidence="2" id="KW-1185">Reference proteome</keyword>
<reference evidence="1 2" key="1">
    <citation type="submission" date="2016-10" db="EMBL/GenBank/DDBJ databases">
        <authorList>
            <person name="de Groot N.N."/>
        </authorList>
    </citation>
    <scope>NUCLEOTIDE SEQUENCE [LARGE SCALE GENOMIC DNA]</scope>
    <source>
        <strain evidence="1 2">CGMCC 4.3143</strain>
    </source>
</reference>
<organism evidence="1 2">
    <name type="scientific">Pseudonocardia oroxyli</name>
    <dbReference type="NCBI Taxonomy" id="366584"/>
    <lineage>
        <taxon>Bacteria</taxon>
        <taxon>Bacillati</taxon>
        <taxon>Actinomycetota</taxon>
        <taxon>Actinomycetes</taxon>
        <taxon>Pseudonocardiales</taxon>
        <taxon>Pseudonocardiaceae</taxon>
        <taxon>Pseudonocardia</taxon>
    </lineage>
</organism>
<dbReference type="RefSeq" id="WP_176921254.1">
    <property type="nucleotide sequence ID" value="NZ_FNBE01000005.1"/>
</dbReference>
<dbReference type="EMBL" id="FNBE01000005">
    <property type="protein sequence ID" value="SDF53051.1"/>
    <property type="molecule type" value="Genomic_DNA"/>
</dbReference>
<accession>A0A1G7LUG5</accession>
<evidence type="ECO:0000313" key="2">
    <source>
        <dbReference type="Proteomes" id="UP000198967"/>
    </source>
</evidence>
<evidence type="ECO:0008006" key="3">
    <source>
        <dbReference type="Google" id="ProtNLM"/>
    </source>
</evidence>
<proteinExistence type="predicted"/>
<evidence type="ECO:0000313" key="1">
    <source>
        <dbReference type="EMBL" id="SDF53051.1"/>
    </source>
</evidence>
<gene>
    <name evidence="1" type="ORF">SAMN05216377_105181</name>
</gene>
<dbReference type="Proteomes" id="UP000198967">
    <property type="component" value="Unassembled WGS sequence"/>
</dbReference>
<name>A0A1G7LUG5_PSEOR</name>
<protein>
    <recommendedName>
        <fullName evidence="3">MDMPI C-terminal domain-containing protein</fullName>
    </recommendedName>
</protein>
<dbReference type="STRING" id="366584.SAMN05216377_105181"/>
<dbReference type="AlphaFoldDB" id="A0A1G7LUG5"/>
<sequence length="50" mass="5621">MWRHSAEPAAVTVRGWVPDLLLFVYGRPNTVSVSGDRSLLGLWREHVAFA</sequence>